<evidence type="ECO:0000256" key="7">
    <source>
        <dbReference type="ARBA" id="ARBA00022688"/>
    </source>
</evidence>
<keyword evidence="8 12" id="KW-0812">Transmembrane</keyword>
<evidence type="ECO:0000256" key="11">
    <source>
        <dbReference type="ARBA" id="ARBA00034524"/>
    </source>
</evidence>
<evidence type="ECO:0000256" key="5">
    <source>
        <dbReference type="ARBA" id="ARBA00022519"/>
    </source>
</evidence>
<dbReference type="FunFam" id="1.20.120.1780:FF:000001">
    <property type="entry name" value="4-hydroxybenzoate octaprenyltransferase"/>
    <property type="match status" value="1"/>
</dbReference>
<dbReference type="Pfam" id="PF01040">
    <property type="entry name" value="UbiA"/>
    <property type="match status" value="1"/>
</dbReference>
<dbReference type="InterPro" id="IPR000537">
    <property type="entry name" value="UbiA_prenyltransferase"/>
</dbReference>
<keyword evidence="7" id="KW-0831">Ubiquinone biosynthesis</keyword>
<evidence type="ECO:0000256" key="4">
    <source>
        <dbReference type="ARBA" id="ARBA00022475"/>
    </source>
</evidence>
<feature type="transmembrane region" description="Helical" evidence="12">
    <location>
        <begin position="108"/>
        <end position="127"/>
    </location>
</feature>
<accession>A0A517R706</accession>
<dbReference type="InterPro" id="IPR006371">
    <property type="entry name" value="Polyprenyltransferase_UbiA-li"/>
</dbReference>
<keyword evidence="4" id="KW-1003">Cell membrane</keyword>
<feature type="transmembrane region" description="Helical" evidence="12">
    <location>
        <begin position="260"/>
        <end position="283"/>
    </location>
</feature>
<evidence type="ECO:0000256" key="1">
    <source>
        <dbReference type="ARBA" id="ARBA00001946"/>
    </source>
</evidence>
<keyword evidence="5" id="KW-0997">Cell inner membrane</keyword>
<dbReference type="OrthoDB" id="9782418at2"/>
<evidence type="ECO:0000256" key="8">
    <source>
        <dbReference type="ARBA" id="ARBA00022692"/>
    </source>
</evidence>
<comment type="similarity">
    <text evidence="3">Belongs to the UbiA prenyltransferase family.</text>
</comment>
<dbReference type="AlphaFoldDB" id="A0A517R706"/>
<dbReference type="Gene3D" id="1.20.120.1780">
    <property type="entry name" value="UbiA prenyltransferase"/>
    <property type="match status" value="1"/>
</dbReference>
<dbReference type="InterPro" id="IPR039653">
    <property type="entry name" value="Prenyltransferase"/>
</dbReference>
<dbReference type="PANTHER" id="PTHR11048:SF28">
    <property type="entry name" value="4-HYDROXYBENZOATE POLYPRENYLTRANSFERASE, MITOCHONDRIAL"/>
    <property type="match status" value="1"/>
</dbReference>
<evidence type="ECO:0000313" key="13">
    <source>
        <dbReference type="EMBL" id="QDT39632.1"/>
    </source>
</evidence>
<evidence type="ECO:0000256" key="10">
    <source>
        <dbReference type="ARBA" id="ARBA00023136"/>
    </source>
</evidence>
<dbReference type="PANTHER" id="PTHR11048">
    <property type="entry name" value="PRENYLTRANSFERASES"/>
    <property type="match status" value="1"/>
</dbReference>
<evidence type="ECO:0000256" key="3">
    <source>
        <dbReference type="ARBA" id="ARBA00005985"/>
    </source>
</evidence>
<reference evidence="13 14" key="1">
    <citation type="submission" date="2019-02" db="EMBL/GenBank/DDBJ databases">
        <title>Deep-cultivation of Planctomycetes and their phenomic and genomic characterization uncovers novel biology.</title>
        <authorList>
            <person name="Wiegand S."/>
            <person name="Jogler M."/>
            <person name="Boedeker C."/>
            <person name="Pinto D."/>
            <person name="Vollmers J."/>
            <person name="Rivas-Marin E."/>
            <person name="Kohn T."/>
            <person name="Peeters S.H."/>
            <person name="Heuer A."/>
            <person name="Rast P."/>
            <person name="Oberbeckmann S."/>
            <person name="Bunk B."/>
            <person name="Jeske O."/>
            <person name="Meyerdierks A."/>
            <person name="Storesund J.E."/>
            <person name="Kallscheuer N."/>
            <person name="Luecker S."/>
            <person name="Lage O.M."/>
            <person name="Pohl T."/>
            <person name="Merkel B.J."/>
            <person name="Hornburger P."/>
            <person name="Mueller R.-W."/>
            <person name="Bruemmer F."/>
            <person name="Labrenz M."/>
            <person name="Spormann A.M."/>
            <person name="Op den Camp H."/>
            <person name="Overmann J."/>
            <person name="Amann R."/>
            <person name="Jetten M.S.M."/>
            <person name="Mascher T."/>
            <person name="Medema M.H."/>
            <person name="Devos D.P."/>
            <person name="Kaster A.-K."/>
            <person name="Ovreas L."/>
            <person name="Rohde M."/>
            <person name="Galperin M.Y."/>
            <person name="Jogler C."/>
        </authorList>
    </citation>
    <scope>NUCLEOTIDE SEQUENCE [LARGE SCALE GENOMIC DNA]</scope>
    <source>
        <strain evidence="13 14">Pan189</strain>
    </source>
</reference>
<evidence type="ECO:0000256" key="6">
    <source>
        <dbReference type="ARBA" id="ARBA00022679"/>
    </source>
</evidence>
<dbReference type="KEGG" id="svp:Pan189_40410"/>
<comment type="subcellular location">
    <subcellularLocation>
        <location evidence="2">Membrane</location>
        <topology evidence="2">Multi-pass membrane protein</topology>
    </subcellularLocation>
</comment>
<organism evidence="13 14">
    <name type="scientific">Stratiformator vulcanicus</name>
    <dbReference type="NCBI Taxonomy" id="2527980"/>
    <lineage>
        <taxon>Bacteria</taxon>
        <taxon>Pseudomonadati</taxon>
        <taxon>Planctomycetota</taxon>
        <taxon>Planctomycetia</taxon>
        <taxon>Planctomycetales</taxon>
        <taxon>Planctomycetaceae</taxon>
        <taxon>Stratiformator</taxon>
    </lineage>
</organism>
<feature type="transmembrane region" description="Helical" evidence="12">
    <location>
        <begin position="134"/>
        <end position="153"/>
    </location>
</feature>
<proteinExistence type="inferred from homology"/>
<dbReference type="GO" id="GO:0005886">
    <property type="term" value="C:plasma membrane"/>
    <property type="evidence" value="ECO:0007669"/>
    <property type="project" value="TreeGrafter"/>
</dbReference>
<feature type="transmembrane region" description="Helical" evidence="12">
    <location>
        <begin position="159"/>
        <end position="182"/>
    </location>
</feature>
<keyword evidence="10 12" id="KW-0472">Membrane</keyword>
<evidence type="ECO:0000313" key="14">
    <source>
        <dbReference type="Proteomes" id="UP000317318"/>
    </source>
</evidence>
<evidence type="ECO:0000256" key="2">
    <source>
        <dbReference type="ARBA" id="ARBA00004141"/>
    </source>
</evidence>
<dbReference type="EMBL" id="CP036268">
    <property type="protein sequence ID" value="QDT39632.1"/>
    <property type="molecule type" value="Genomic_DNA"/>
</dbReference>
<protein>
    <recommendedName>
        <fullName evidence="11">4-hydroxybenzoate polyprenyltransferase</fullName>
        <ecNumber evidence="11">2.5.1.39</ecNumber>
    </recommendedName>
</protein>
<keyword evidence="9 12" id="KW-1133">Transmembrane helix</keyword>
<comment type="cofactor">
    <cofactor evidence="1">
        <name>Mg(2+)</name>
        <dbReference type="ChEBI" id="CHEBI:18420"/>
    </cofactor>
</comment>
<dbReference type="FunFam" id="1.10.357.140:FF:000008">
    <property type="entry name" value="4-hydroxybenzoate octaprenyltransferase"/>
    <property type="match status" value="1"/>
</dbReference>
<keyword evidence="6 13" id="KW-0808">Transferase</keyword>
<dbReference type="GO" id="GO:0006744">
    <property type="term" value="P:ubiquinone biosynthetic process"/>
    <property type="evidence" value="ECO:0007669"/>
    <property type="project" value="UniProtKB-KW"/>
</dbReference>
<gene>
    <name evidence="13" type="ORF">Pan189_40410</name>
</gene>
<evidence type="ECO:0000256" key="9">
    <source>
        <dbReference type="ARBA" id="ARBA00022989"/>
    </source>
</evidence>
<dbReference type="GO" id="GO:0008412">
    <property type="term" value="F:4-hydroxybenzoate polyprenyltransferase activity"/>
    <property type="evidence" value="ECO:0007669"/>
    <property type="project" value="UniProtKB-EC"/>
</dbReference>
<feature type="transmembrane region" description="Helical" evidence="12">
    <location>
        <begin position="203"/>
        <end position="224"/>
    </location>
</feature>
<sequence length="289" mass="31668">MFRHFLGLIRFSHTVFALPFALLSAVLAWQEVPVRWPDLFGIVLCMVFARSAAMAFNRLVDRRIDAANPRTAGRHIPAGLLSVPAVISFTGICVAGFVLSTLLFLPNWWPLILSVPVLAFLLGYSFAKRWTMWCHYWLAAALMLSPIAAWIAITGTIAWPPVLLAAVIFFWVGGFDILYACQDAEFDAEAGLNSIPARLGIRSALRIAAISHLCAVLGLFGLWYAADLGWLFLIGAIAISLLLIYEHALVRPDDLSRVNVAFFQVNAVISLGLLVIGAADIWFRAAVSG</sequence>
<dbReference type="Proteomes" id="UP000317318">
    <property type="component" value="Chromosome"/>
</dbReference>
<evidence type="ECO:0000256" key="12">
    <source>
        <dbReference type="SAM" id="Phobius"/>
    </source>
</evidence>
<name>A0A517R706_9PLAN</name>
<dbReference type="NCBIfam" id="TIGR01475">
    <property type="entry name" value="ubiA_other"/>
    <property type="match status" value="1"/>
</dbReference>
<dbReference type="RefSeq" id="WP_145365757.1">
    <property type="nucleotide sequence ID" value="NZ_CP036268.1"/>
</dbReference>
<keyword evidence="14" id="KW-1185">Reference proteome</keyword>
<dbReference type="InterPro" id="IPR044878">
    <property type="entry name" value="UbiA_sf"/>
</dbReference>
<feature type="transmembrane region" description="Helical" evidence="12">
    <location>
        <begin position="78"/>
        <end position="102"/>
    </location>
</feature>
<feature type="transmembrane region" description="Helical" evidence="12">
    <location>
        <begin position="230"/>
        <end position="248"/>
    </location>
</feature>
<dbReference type="CDD" id="cd13959">
    <property type="entry name" value="PT_UbiA_COQ2"/>
    <property type="match status" value="1"/>
</dbReference>
<dbReference type="EC" id="2.5.1.39" evidence="11"/>
<dbReference type="Gene3D" id="1.10.357.140">
    <property type="entry name" value="UbiA prenyltransferase"/>
    <property type="match status" value="1"/>
</dbReference>
<feature type="transmembrane region" description="Helical" evidence="12">
    <location>
        <begin position="38"/>
        <end position="57"/>
    </location>
</feature>